<keyword evidence="1" id="KW-0472">Membrane</keyword>
<dbReference type="STRING" id="260084.SAMN02927928_2882"/>
<proteinExistence type="predicted"/>
<dbReference type="RefSeq" id="WP_090649400.1">
    <property type="nucleotide sequence ID" value="NZ_CBCRYE010000003.1"/>
</dbReference>
<name>A0A1G4SUL2_9CAUL</name>
<sequence length="96" mass="10395">MPSQIGKLKYVFIILLGLCSAGIVGYGWLYDIPKKKCESAQGWYSWKAHKCYAPIALSTITGRKDGEKATIDYHDDALKASNARAVNGAVNSAASK</sequence>
<reference evidence="3" key="1">
    <citation type="submission" date="2016-10" db="EMBL/GenBank/DDBJ databases">
        <authorList>
            <person name="Varghese N."/>
            <person name="Submissions S."/>
        </authorList>
    </citation>
    <scope>NUCLEOTIDE SEQUENCE [LARGE SCALE GENOMIC DNA]</scope>
    <source>
        <strain evidence="3">CGMCC 1.3431</strain>
    </source>
</reference>
<organism evidence="2 3">
    <name type="scientific">Asticcacaulis taihuensis</name>
    <dbReference type="NCBI Taxonomy" id="260084"/>
    <lineage>
        <taxon>Bacteria</taxon>
        <taxon>Pseudomonadati</taxon>
        <taxon>Pseudomonadota</taxon>
        <taxon>Alphaproteobacteria</taxon>
        <taxon>Caulobacterales</taxon>
        <taxon>Caulobacteraceae</taxon>
        <taxon>Asticcacaulis</taxon>
    </lineage>
</organism>
<keyword evidence="1" id="KW-0812">Transmembrane</keyword>
<dbReference type="AlphaFoldDB" id="A0A1G4SUL2"/>
<protein>
    <submittedName>
        <fullName evidence="2">Uncharacterized protein</fullName>
    </submittedName>
</protein>
<accession>A0A1G4SUL2</accession>
<keyword evidence="3" id="KW-1185">Reference proteome</keyword>
<gene>
    <name evidence="2" type="ORF">SAMN02927928_2882</name>
</gene>
<dbReference type="OrthoDB" id="7205744at2"/>
<evidence type="ECO:0000313" key="3">
    <source>
        <dbReference type="Proteomes" id="UP000199150"/>
    </source>
</evidence>
<keyword evidence="1" id="KW-1133">Transmembrane helix</keyword>
<dbReference type="Proteomes" id="UP000199150">
    <property type="component" value="Unassembled WGS sequence"/>
</dbReference>
<feature type="transmembrane region" description="Helical" evidence="1">
    <location>
        <begin position="12"/>
        <end position="30"/>
    </location>
</feature>
<dbReference type="EMBL" id="FMTS01000005">
    <property type="protein sequence ID" value="SCW71979.1"/>
    <property type="molecule type" value="Genomic_DNA"/>
</dbReference>
<evidence type="ECO:0000313" key="2">
    <source>
        <dbReference type="EMBL" id="SCW71979.1"/>
    </source>
</evidence>
<evidence type="ECO:0000256" key="1">
    <source>
        <dbReference type="SAM" id="Phobius"/>
    </source>
</evidence>